<organism evidence="2 3">
    <name type="scientific">Pseudo-nitzschia multistriata</name>
    <dbReference type="NCBI Taxonomy" id="183589"/>
    <lineage>
        <taxon>Eukaryota</taxon>
        <taxon>Sar</taxon>
        <taxon>Stramenopiles</taxon>
        <taxon>Ochrophyta</taxon>
        <taxon>Bacillariophyta</taxon>
        <taxon>Bacillariophyceae</taxon>
        <taxon>Bacillariophycidae</taxon>
        <taxon>Bacillariales</taxon>
        <taxon>Bacillariaceae</taxon>
        <taxon>Pseudo-nitzschia</taxon>
    </lineage>
</organism>
<evidence type="ECO:0000256" key="1">
    <source>
        <dbReference type="SAM" id="MobiDB-lite"/>
    </source>
</evidence>
<gene>
    <name evidence="2" type="ORF">PSNMU_V1.4_AUG-EV-PASAV3_0110420</name>
</gene>
<sequence length="198" mass="21407">MPKDSSSNMAMTNERWSAPGGTNENDALGAFVSNSTTQTDRSKKSDSLRQMLCQDIGTTTLVLTKGPSSKARSLIRTMPIPSNNSLGSMSTISSTESLWLYGESQKLGSVTNISKNSLLRYGNMDSRNSLLSLNNRWRATPPNAVNSNPQKIFSSSFNAPISTGNQQSRWKATQGGDQPIGMVTRKTSATYLFPAKSA</sequence>
<feature type="compositionally biased region" description="Polar residues" evidence="1">
    <location>
        <begin position="1"/>
        <end position="25"/>
    </location>
</feature>
<keyword evidence="3" id="KW-1185">Reference proteome</keyword>
<name>A0A448ZPH8_9STRA</name>
<proteinExistence type="predicted"/>
<evidence type="ECO:0000313" key="2">
    <source>
        <dbReference type="EMBL" id="VEU43939.1"/>
    </source>
</evidence>
<protein>
    <submittedName>
        <fullName evidence="2">Uncharacterized protein</fullName>
    </submittedName>
</protein>
<dbReference type="EMBL" id="CAACVS010000602">
    <property type="protein sequence ID" value="VEU43939.1"/>
    <property type="molecule type" value="Genomic_DNA"/>
</dbReference>
<evidence type="ECO:0000313" key="3">
    <source>
        <dbReference type="Proteomes" id="UP000291116"/>
    </source>
</evidence>
<feature type="region of interest" description="Disordered" evidence="1">
    <location>
        <begin position="1"/>
        <end position="46"/>
    </location>
</feature>
<reference evidence="2 3" key="1">
    <citation type="submission" date="2019-01" db="EMBL/GenBank/DDBJ databases">
        <authorList>
            <person name="Ferrante I. M."/>
        </authorList>
    </citation>
    <scope>NUCLEOTIDE SEQUENCE [LARGE SCALE GENOMIC DNA]</scope>
    <source>
        <strain evidence="2 3">B856</strain>
    </source>
</reference>
<dbReference type="Proteomes" id="UP000291116">
    <property type="component" value="Unassembled WGS sequence"/>
</dbReference>
<dbReference type="AlphaFoldDB" id="A0A448ZPH8"/>
<accession>A0A448ZPH8</accession>